<dbReference type="InterPro" id="IPR011765">
    <property type="entry name" value="Pept_M16_N"/>
</dbReference>
<evidence type="ECO:0000256" key="2">
    <source>
        <dbReference type="SAM" id="SignalP"/>
    </source>
</evidence>
<dbReference type="InterPro" id="IPR007863">
    <property type="entry name" value="Peptidase_M16_C"/>
</dbReference>
<comment type="caution">
    <text evidence="5">The sequence shown here is derived from an EMBL/GenBank/DDBJ whole genome shotgun (WGS) entry which is preliminary data.</text>
</comment>
<evidence type="ECO:0000259" key="3">
    <source>
        <dbReference type="Pfam" id="PF00675"/>
    </source>
</evidence>
<organism evidence="5 6">
    <name type="scientific">Candidatus Coatesbacteria bacterium RBG_13_66_14</name>
    <dbReference type="NCBI Taxonomy" id="1817816"/>
    <lineage>
        <taxon>Bacteria</taxon>
        <taxon>Candidatus Coatesiibacteriota</taxon>
    </lineage>
</organism>
<evidence type="ECO:0000313" key="5">
    <source>
        <dbReference type="EMBL" id="OGD74657.1"/>
    </source>
</evidence>
<dbReference type="Pfam" id="PF00675">
    <property type="entry name" value="Peptidase_M16"/>
    <property type="match status" value="2"/>
</dbReference>
<feature type="domain" description="Peptidase M16 C-terminal" evidence="4">
    <location>
        <begin position="689"/>
        <end position="828"/>
    </location>
</feature>
<sequence length="829" mass="90500">MRKSLTIILLLLSAISAPAQRVLRTELENGLVIVAAEVHANPTVTIRVYVRTGGVIEGPYQGAGISHYYEHLHGDASESYTKQELDVWDESLGGISNAYTSNAHTCYHQTSTVEHFESMVALMAETLLRQEFTAEAIASQRGIILKEIIMNLDEADTRAWYRFSHTIYPGSPAADPVIGYPDLFGAVTEADLRDYYTSRYTPENMVVVVAGDLDAGEMTAEVAAEFGGAGRSGEALPEVERPADLPGPRYAVEYATFDQAHLVFGFRTVPIWADDLYALDVAMHLLTTGRTSRLYRVLLEERQLATDFRVYSYTPTFDAGEFEVYLAADPARLPEAYRTAYDEVVGLAEGLADPGELERVKNTLLADYVFDGESLDTRAARLGADALLGDLEFSAGYVDGCRAVTAEAVRDVAARYFTPDNLYAAVVWPVSAGEFDLGVFEEGLGEGDLVECALSAEARGLAASVESLGNVEPGEPDAYFVYRGKAPEAASVWLSPDYPLENTLARDYPPEYAFELGEEGGSGRMRLTTLDSGLRLLVLEDPGVGSAWVGALVDGGYRVETLQDEGAFHFAMRMLLEGTGSRTGPETMAAIEDRGGSIGSQGLRDCGLLSAHVLAADAPLALEVVTDCLRDATFPPDRVEAERRRLLDELAREDEAPFSVALREAKRALFGVHPYSHNQRGTTETVAALTRERLLDYRDLIRRPEGTLIAVAGDVDSRKVEDLVEELWDDVPAAGTPLPVCGPPAFPEENVSLALDSDREQTILYWFWPGMRWDGGDRYKMLMLDSVLSGIHLPNGRLHARLRGAGLVYAVHAYPIFGVEPGAFGLYLG</sequence>
<feature type="domain" description="Peptidase M16 N-terminal" evidence="3">
    <location>
        <begin position="34"/>
        <end position="159"/>
    </location>
</feature>
<dbReference type="Pfam" id="PF05193">
    <property type="entry name" value="Peptidase_M16_C"/>
    <property type="match status" value="2"/>
</dbReference>
<evidence type="ECO:0000313" key="6">
    <source>
        <dbReference type="Proteomes" id="UP000177187"/>
    </source>
</evidence>
<reference evidence="5 6" key="1">
    <citation type="journal article" date="2016" name="Nat. Commun.">
        <title>Thousands of microbial genomes shed light on interconnected biogeochemical processes in an aquifer system.</title>
        <authorList>
            <person name="Anantharaman K."/>
            <person name="Brown C.T."/>
            <person name="Hug L.A."/>
            <person name="Sharon I."/>
            <person name="Castelle C.J."/>
            <person name="Probst A.J."/>
            <person name="Thomas B.C."/>
            <person name="Singh A."/>
            <person name="Wilkins M.J."/>
            <person name="Karaoz U."/>
            <person name="Brodie E.L."/>
            <person name="Williams K.H."/>
            <person name="Hubbard S.S."/>
            <person name="Banfield J.F."/>
        </authorList>
    </citation>
    <scope>NUCLEOTIDE SEQUENCE [LARGE SCALE GENOMIC DNA]</scope>
</reference>
<dbReference type="SUPFAM" id="SSF63411">
    <property type="entry name" value="LuxS/MPP-like metallohydrolase"/>
    <property type="match status" value="4"/>
</dbReference>
<protein>
    <recommendedName>
        <fullName evidence="7">Insulinase family protein</fullName>
    </recommendedName>
</protein>
<accession>A0A1F5F4T5</accession>
<dbReference type="STRING" id="1817816.A2Y64_08525"/>
<evidence type="ECO:0000259" key="4">
    <source>
        <dbReference type="Pfam" id="PF05193"/>
    </source>
</evidence>
<evidence type="ECO:0008006" key="7">
    <source>
        <dbReference type="Google" id="ProtNLM"/>
    </source>
</evidence>
<dbReference type="PANTHER" id="PTHR11851">
    <property type="entry name" value="METALLOPROTEASE"/>
    <property type="match status" value="1"/>
</dbReference>
<dbReference type="Gene3D" id="3.30.830.10">
    <property type="entry name" value="Metalloenzyme, LuxS/M16 peptidase-like"/>
    <property type="match status" value="4"/>
</dbReference>
<feature type="signal peptide" evidence="2">
    <location>
        <begin position="1"/>
        <end position="19"/>
    </location>
</feature>
<dbReference type="InterPro" id="IPR050361">
    <property type="entry name" value="MPP/UQCRC_Complex"/>
</dbReference>
<dbReference type="PANTHER" id="PTHR11851:SF49">
    <property type="entry name" value="MITOCHONDRIAL-PROCESSING PEPTIDASE SUBUNIT ALPHA"/>
    <property type="match status" value="1"/>
</dbReference>
<gene>
    <name evidence="5" type="ORF">A2Y64_08525</name>
</gene>
<dbReference type="Proteomes" id="UP000177187">
    <property type="component" value="Unassembled WGS sequence"/>
</dbReference>
<feature type="domain" description="Peptidase M16 C-terminal" evidence="4">
    <location>
        <begin position="187"/>
        <end position="364"/>
    </location>
</feature>
<comment type="similarity">
    <text evidence="1">Belongs to the peptidase M16 family.</text>
</comment>
<feature type="non-terminal residue" evidence="5">
    <location>
        <position position="829"/>
    </location>
</feature>
<proteinExistence type="inferred from homology"/>
<feature type="chain" id="PRO_5009518481" description="Insulinase family protein" evidence="2">
    <location>
        <begin position="20"/>
        <end position="829"/>
    </location>
</feature>
<dbReference type="AlphaFoldDB" id="A0A1F5F4T5"/>
<dbReference type="GO" id="GO:0046872">
    <property type="term" value="F:metal ion binding"/>
    <property type="evidence" value="ECO:0007669"/>
    <property type="project" value="InterPro"/>
</dbReference>
<name>A0A1F5F4T5_9BACT</name>
<dbReference type="EMBL" id="MFAF01000097">
    <property type="protein sequence ID" value="OGD74657.1"/>
    <property type="molecule type" value="Genomic_DNA"/>
</dbReference>
<dbReference type="InterPro" id="IPR011249">
    <property type="entry name" value="Metalloenz_LuxS/M16"/>
</dbReference>
<feature type="domain" description="Peptidase M16 N-terminal" evidence="3">
    <location>
        <begin position="540"/>
        <end position="674"/>
    </location>
</feature>
<evidence type="ECO:0000256" key="1">
    <source>
        <dbReference type="ARBA" id="ARBA00007261"/>
    </source>
</evidence>
<keyword evidence="2" id="KW-0732">Signal</keyword>